<comment type="caution">
    <text evidence="1">The sequence shown here is derived from an EMBL/GenBank/DDBJ whole genome shotgun (WGS) entry which is preliminary data.</text>
</comment>
<protein>
    <submittedName>
        <fullName evidence="1">Foldase protein prsA</fullName>
    </submittedName>
</protein>
<gene>
    <name evidence="1" type="ORF">Lpp123_02834</name>
</gene>
<dbReference type="Proteomes" id="UP000014316">
    <property type="component" value="Unassembled WGS sequence"/>
</dbReference>
<dbReference type="AlphaFoldDB" id="A0A829GK24"/>
<evidence type="ECO:0000313" key="2">
    <source>
        <dbReference type="Proteomes" id="UP000014316"/>
    </source>
</evidence>
<proteinExistence type="predicted"/>
<name>A0A829GK24_LACPA</name>
<sequence>TPVKTQYGYHVIRVISVGKKGTMKEHKKDLENQLYTTWQSDQTVMNGIITKVLKKENVSIKDNDLKDVLSSYLSTSSSTSTSN</sequence>
<accession>A0A829GK24</accession>
<reference evidence="1 2" key="1">
    <citation type="journal article" date="2013" name="PLoS ONE">
        <title>Lactobacillus paracasei comparative genomics: towards species pan-genome definition and exploitation of diversity.</title>
        <authorList>
            <person name="Smokvina T."/>
            <person name="Wels M."/>
            <person name="Polka J."/>
            <person name="Chervaux C."/>
            <person name="Brisse S."/>
            <person name="Boekhorst J."/>
            <person name="van Hylckama Vlieg J.E."/>
            <person name="Siezen R.J."/>
        </authorList>
    </citation>
    <scope>NUCLEOTIDE SEQUENCE [LARGE SCALE GENOMIC DNA]</scope>
    <source>
        <strain evidence="1 2">Lpp123</strain>
    </source>
</reference>
<dbReference type="EMBL" id="ANJW01000171">
    <property type="protein sequence ID" value="EPC57658.1"/>
    <property type="molecule type" value="Genomic_DNA"/>
</dbReference>
<evidence type="ECO:0000313" key="1">
    <source>
        <dbReference type="EMBL" id="EPC57658.1"/>
    </source>
</evidence>
<feature type="non-terminal residue" evidence="1">
    <location>
        <position position="1"/>
    </location>
</feature>
<organism evidence="1 2">
    <name type="scientific">Lacticaseibacillus paracasei subsp. paracasei Lpp123</name>
    <dbReference type="NCBI Taxonomy" id="1256201"/>
    <lineage>
        <taxon>Bacteria</taxon>
        <taxon>Bacillati</taxon>
        <taxon>Bacillota</taxon>
        <taxon>Bacilli</taxon>
        <taxon>Lactobacillales</taxon>
        <taxon>Lactobacillaceae</taxon>
        <taxon>Lacticaseibacillus</taxon>
    </lineage>
</organism>